<sequence>MAAAESTSEIYEALELRNGGSDYYGKGVLKVVNNVNNIIGPAIVGKICISIIRKLVNVAKCGLLSSWGPDLQEVGYQGSSMQRINFLAIGLVSFISWVENDCLMDGDDGWIQMMCFFVNFLNKLKSRNIPYNFLWSGASKPAPSTPSSQTINCVQSSVCGITGWSWMQRTGIHLLSMMAHMNQILQLRLFELNSKVLLHFFYSRLVPLVLLLVEGSTPIDIGEHGCEMLLVVKKATQESGSKFELLGFAAVHNFYHYPESIRLRISQDDQAAEIQAQGLSKDFVQWVNQGEAFWY</sequence>
<protein>
    <submittedName>
        <fullName evidence="1">Uncharacterized protein</fullName>
    </submittedName>
</protein>
<dbReference type="SUPFAM" id="SSF55729">
    <property type="entry name" value="Acyl-CoA N-acyltransferases (Nat)"/>
    <property type="match status" value="1"/>
</dbReference>
<reference evidence="2" key="1">
    <citation type="journal article" date="2009" name="Science">
        <title>The B73 maize genome: complexity, diversity, and dynamics.</title>
        <authorList>
            <person name="Schnable P.S."/>
            <person name="Ware D."/>
            <person name="Fulton R.S."/>
            <person name="Stein J.C."/>
            <person name="Wei F."/>
            <person name="Pasternak S."/>
            <person name="Liang C."/>
            <person name="Zhang J."/>
            <person name="Fulton L."/>
            <person name="Graves T.A."/>
            <person name="Minx P."/>
            <person name="Reily A.D."/>
            <person name="Courtney L."/>
            <person name="Kruchowski S.S."/>
            <person name="Tomlinson C."/>
            <person name="Strong C."/>
            <person name="Delehaunty K."/>
            <person name="Fronick C."/>
            <person name="Courtney B."/>
            <person name="Rock S.M."/>
            <person name="Belter E."/>
            <person name="Du F."/>
            <person name="Kim K."/>
            <person name="Abbott R.M."/>
            <person name="Cotton M."/>
            <person name="Levy A."/>
            <person name="Marchetto P."/>
            <person name="Ochoa K."/>
            <person name="Jackson S.M."/>
            <person name="Gillam B."/>
            <person name="Chen W."/>
            <person name="Yan L."/>
            <person name="Higginbotham J."/>
            <person name="Cardenas M."/>
            <person name="Waligorski J."/>
            <person name="Applebaum E."/>
            <person name="Phelps L."/>
            <person name="Falcone J."/>
            <person name="Kanchi K."/>
            <person name="Thane T."/>
            <person name="Scimone A."/>
            <person name="Thane N."/>
            <person name="Henke J."/>
            <person name="Wang T."/>
            <person name="Ruppert J."/>
            <person name="Shah N."/>
            <person name="Rotter K."/>
            <person name="Hodges J."/>
            <person name="Ingenthron E."/>
            <person name="Cordes M."/>
            <person name="Kohlberg S."/>
            <person name="Sgro J."/>
            <person name="Delgado B."/>
            <person name="Mead K."/>
            <person name="Chinwalla A."/>
            <person name="Leonard S."/>
            <person name="Crouse K."/>
            <person name="Collura K."/>
            <person name="Kudrna D."/>
            <person name="Currie J."/>
            <person name="He R."/>
            <person name="Angelova A."/>
            <person name="Rajasekar S."/>
            <person name="Mueller T."/>
            <person name="Lomeli R."/>
            <person name="Scara G."/>
            <person name="Ko A."/>
            <person name="Delaney K."/>
            <person name="Wissotski M."/>
            <person name="Lopez G."/>
            <person name="Campos D."/>
            <person name="Braidotti M."/>
            <person name="Ashley E."/>
            <person name="Golser W."/>
            <person name="Kim H."/>
            <person name="Lee S."/>
            <person name="Lin J."/>
            <person name="Dujmic Z."/>
            <person name="Kim W."/>
            <person name="Talag J."/>
            <person name="Zuccolo A."/>
            <person name="Fan C."/>
            <person name="Sebastian A."/>
            <person name="Kramer M."/>
            <person name="Spiegel L."/>
            <person name="Nascimento L."/>
            <person name="Zutavern T."/>
            <person name="Miller B."/>
            <person name="Ambroise C."/>
            <person name="Muller S."/>
            <person name="Spooner W."/>
            <person name="Narechania A."/>
            <person name="Ren L."/>
            <person name="Wei S."/>
            <person name="Kumari S."/>
            <person name="Faga B."/>
            <person name="Levy M.J."/>
            <person name="McMahan L."/>
            <person name="Van Buren P."/>
            <person name="Vaughn M.W."/>
            <person name="Ying K."/>
            <person name="Yeh C.-T."/>
            <person name="Emrich S.J."/>
            <person name="Jia Y."/>
            <person name="Kalyanaraman A."/>
            <person name="Hsia A.-P."/>
            <person name="Barbazuk W.B."/>
            <person name="Baucom R.S."/>
            <person name="Brutnell T.P."/>
            <person name="Carpita N.C."/>
            <person name="Chaparro C."/>
            <person name="Chia J.-M."/>
            <person name="Deragon J.-M."/>
            <person name="Estill J.C."/>
            <person name="Fu Y."/>
            <person name="Jeddeloh J.A."/>
            <person name="Han Y."/>
            <person name="Lee H."/>
            <person name="Li P."/>
            <person name="Lisch D.R."/>
            <person name="Liu S."/>
            <person name="Liu Z."/>
            <person name="Nagel D.H."/>
            <person name="McCann M.C."/>
            <person name="SanMiguel P."/>
            <person name="Myers A.M."/>
            <person name="Nettleton D."/>
            <person name="Nguyen J."/>
            <person name="Penning B.W."/>
            <person name="Ponnala L."/>
            <person name="Schneider K.L."/>
            <person name="Schwartz D.C."/>
            <person name="Sharma A."/>
            <person name="Soderlund C."/>
            <person name="Springer N.M."/>
            <person name="Sun Q."/>
            <person name="Wang H."/>
            <person name="Waterman M."/>
            <person name="Westerman R."/>
            <person name="Wolfgruber T.K."/>
            <person name="Yang L."/>
            <person name="Yu Y."/>
            <person name="Zhang L."/>
            <person name="Zhou S."/>
            <person name="Zhu Q."/>
            <person name="Bennetzen J.L."/>
            <person name="Dawe R.K."/>
            <person name="Jiang J."/>
            <person name="Jiang N."/>
            <person name="Presting G.G."/>
            <person name="Wessler S.R."/>
            <person name="Aluru S."/>
            <person name="Martienssen R.A."/>
            <person name="Clifton S.W."/>
            <person name="McCombie W.R."/>
            <person name="Wing R.A."/>
            <person name="Wilson R.K."/>
        </authorList>
    </citation>
    <scope>NUCLEOTIDE SEQUENCE [LARGE SCALE GENOMIC DNA]</scope>
    <source>
        <strain evidence="2">cv. B73</strain>
    </source>
</reference>
<dbReference type="InParanoid" id="A0A804R333"/>
<proteinExistence type="predicted"/>
<dbReference type="GO" id="GO:0005634">
    <property type="term" value="C:nucleus"/>
    <property type="evidence" value="ECO:0007669"/>
    <property type="project" value="InterPro"/>
</dbReference>
<dbReference type="Gene3D" id="3.40.630.30">
    <property type="match status" value="1"/>
</dbReference>
<dbReference type="AlphaFoldDB" id="A0A804R333"/>
<dbReference type="PANTHER" id="PTHR12046">
    <property type="entry name" value="HISTONE ACETYLTRANSFERASE TYPE B CATALYTIC SUBUNIT"/>
    <property type="match status" value="1"/>
</dbReference>
<evidence type="ECO:0000313" key="1">
    <source>
        <dbReference type="EnsemblPlants" id="Zm00001eb383990_P001"/>
    </source>
</evidence>
<dbReference type="Proteomes" id="UP000007305">
    <property type="component" value="Chromosome 9"/>
</dbReference>
<dbReference type="InterPro" id="IPR029017">
    <property type="entry name" value="Enolase-like_N"/>
</dbReference>
<reference evidence="1" key="3">
    <citation type="submission" date="2021-05" db="UniProtKB">
        <authorList>
            <consortium name="EnsemblPlants"/>
        </authorList>
    </citation>
    <scope>IDENTIFICATION</scope>
    <source>
        <strain evidence="1">cv. B73</strain>
    </source>
</reference>
<keyword evidence="2" id="KW-1185">Reference proteome</keyword>
<organism evidence="1 2">
    <name type="scientific">Zea mays</name>
    <name type="common">Maize</name>
    <dbReference type="NCBI Taxonomy" id="4577"/>
    <lineage>
        <taxon>Eukaryota</taxon>
        <taxon>Viridiplantae</taxon>
        <taxon>Streptophyta</taxon>
        <taxon>Embryophyta</taxon>
        <taxon>Tracheophyta</taxon>
        <taxon>Spermatophyta</taxon>
        <taxon>Magnoliopsida</taxon>
        <taxon>Liliopsida</taxon>
        <taxon>Poales</taxon>
        <taxon>Poaceae</taxon>
        <taxon>PACMAD clade</taxon>
        <taxon>Panicoideae</taxon>
        <taxon>Andropogonodae</taxon>
        <taxon>Andropogoneae</taxon>
        <taxon>Tripsacinae</taxon>
        <taxon>Zea</taxon>
    </lineage>
</organism>
<evidence type="ECO:0000313" key="2">
    <source>
        <dbReference type="Proteomes" id="UP000007305"/>
    </source>
</evidence>
<dbReference type="InterPro" id="IPR016181">
    <property type="entry name" value="Acyl_CoA_acyltransferase"/>
</dbReference>
<dbReference type="GO" id="GO:0010485">
    <property type="term" value="F:histone H4 acetyltransferase activity"/>
    <property type="evidence" value="ECO:0000318"/>
    <property type="project" value="GO_Central"/>
</dbReference>
<dbReference type="EnsemblPlants" id="Zm00001eb383990_T001">
    <property type="protein sequence ID" value="Zm00001eb383990_P001"/>
    <property type="gene ID" value="Zm00001eb383990"/>
</dbReference>
<dbReference type="InterPro" id="IPR017380">
    <property type="entry name" value="Hist_AcTrfase_B-typ_cat-su"/>
</dbReference>
<dbReference type="Gramene" id="Zm00001eb383990_T001">
    <property type="protein sequence ID" value="Zm00001eb383990_P001"/>
    <property type="gene ID" value="Zm00001eb383990"/>
</dbReference>
<dbReference type="Gene3D" id="3.30.390.10">
    <property type="entry name" value="Enolase-like, N-terminal domain"/>
    <property type="match status" value="1"/>
</dbReference>
<accession>A0A804R333</accession>
<dbReference type="SUPFAM" id="SSF54826">
    <property type="entry name" value="Enolase N-terminal domain-like"/>
    <property type="match status" value="1"/>
</dbReference>
<dbReference type="GO" id="GO:0031509">
    <property type="term" value="P:subtelomeric heterochromatin formation"/>
    <property type="evidence" value="ECO:0007669"/>
    <property type="project" value="InterPro"/>
</dbReference>
<dbReference type="GO" id="GO:0000781">
    <property type="term" value="C:chromosome, telomeric region"/>
    <property type="evidence" value="ECO:0007669"/>
    <property type="project" value="GOC"/>
</dbReference>
<name>A0A804R333_MAIZE</name>
<reference evidence="1" key="2">
    <citation type="submission" date="2019-07" db="EMBL/GenBank/DDBJ databases">
        <authorList>
            <person name="Seetharam A."/>
            <person name="Woodhouse M."/>
            <person name="Cannon E."/>
        </authorList>
    </citation>
    <scope>NUCLEOTIDE SEQUENCE [LARGE SCALE GENOMIC DNA]</scope>
    <source>
        <strain evidence="1">cv. B73</strain>
    </source>
</reference>